<protein>
    <submittedName>
        <fullName evidence="13">Cation transporter</fullName>
    </submittedName>
</protein>
<evidence type="ECO:0000256" key="4">
    <source>
        <dbReference type="ARBA" id="ARBA00022692"/>
    </source>
</evidence>
<dbReference type="SUPFAM" id="SSF161111">
    <property type="entry name" value="Cation efflux protein transmembrane domain-like"/>
    <property type="match status" value="1"/>
</dbReference>
<evidence type="ECO:0000256" key="7">
    <source>
        <dbReference type="ARBA" id="ARBA00022989"/>
    </source>
</evidence>
<evidence type="ECO:0000256" key="8">
    <source>
        <dbReference type="ARBA" id="ARBA00023018"/>
    </source>
</evidence>
<keyword evidence="5" id="KW-0967">Endosome</keyword>
<dbReference type="InterPro" id="IPR026765">
    <property type="entry name" value="Tmem163"/>
</dbReference>
<comment type="similarity">
    <text evidence="3">Belongs to the TMEM163 family.</text>
</comment>
<evidence type="ECO:0000259" key="12">
    <source>
        <dbReference type="Pfam" id="PF01545"/>
    </source>
</evidence>
<dbReference type="InterPro" id="IPR058533">
    <property type="entry name" value="Cation_efflux_TM"/>
</dbReference>
<evidence type="ECO:0000256" key="9">
    <source>
        <dbReference type="ARBA" id="ARBA00023136"/>
    </source>
</evidence>
<evidence type="ECO:0000256" key="11">
    <source>
        <dbReference type="SAM" id="Phobius"/>
    </source>
</evidence>
<dbReference type="PANTHER" id="PTHR31937">
    <property type="entry name" value="TRANSMEMBRANE PROTEIN 163"/>
    <property type="match status" value="1"/>
</dbReference>
<feature type="transmembrane region" description="Helical" evidence="11">
    <location>
        <begin position="20"/>
        <end position="39"/>
    </location>
</feature>
<accession>A0ABY8C0N9</accession>
<keyword evidence="10" id="KW-0968">Cytoplasmic vesicle</keyword>
<keyword evidence="7 11" id="KW-1133">Transmembrane helix</keyword>
<evidence type="ECO:0000256" key="1">
    <source>
        <dbReference type="ARBA" id="ARBA00004146"/>
    </source>
</evidence>
<dbReference type="InterPro" id="IPR027469">
    <property type="entry name" value="Cation_efflux_TMD_sf"/>
</dbReference>
<evidence type="ECO:0000256" key="2">
    <source>
        <dbReference type="ARBA" id="ARBA00004644"/>
    </source>
</evidence>
<feature type="transmembrane region" description="Helical" evidence="11">
    <location>
        <begin position="152"/>
        <end position="168"/>
    </location>
</feature>
<evidence type="ECO:0000256" key="3">
    <source>
        <dbReference type="ARBA" id="ARBA00008731"/>
    </source>
</evidence>
<dbReference type="Pfam" id="PF01545">
    <property type="entry name" value="Cation_efflux"/>
    <property type="match status" value="1"/>
</dbReference>
<dbReference type="EMBL" id="CP119108">
    <property type="protein sequence ID" value="WEG10019.1"/>
    <property type="molecule type" value="Genomic_DNA"/>
</dbReference>
<sequence length="221" mass="24195">MSTSLTAERRSRLHRRVRFIVGFTITYNVIEAIVAVWAGTVASSAALIGFGLDSIVEVLSAAAIAWQFTRKDPERWEKVTVRVIGLAFFALAAYVSIDAVLSLIRVEGPAHSPFGLGITALSLVIMPLLAWFEVRTGRELDSKSVMADARQLILCVYLSGAVFIGLALNSLFGWWWADSVAALVVAVLAIREGIEAWRGDVESPFEVLEDLDNEEVEATVR</sequence>
<organism evidence="13 14">
    <name type="scientific">Microbacterium horticulturae</name>
    <dbReference type="NCBI Taxonomy" id="3028316"/>
    <lineage>
        <taxon>Bacteria</taxon>
        <taxon>Bacillati</taxon>
        <taxon>Actinomycetota</taxon>
        <taxon>Actinomycetes</taxon>
        <taxon>Micrococcales</taxon>
        <taxon>Microbacteriaceae</taxon>
        <taxon>Microbacterium</taxon>
    </lineage>
</organism>
<comment type="subcellular location">
    <subcellularLocation>
        <location evidence="2">Cytoplasmic vesicle</location>
        <location evidence="2">Secretory vesicle</location>
        <location evidence="2">Synaptic vesicle membrane</location>
        <topology evidence="2">Multi-pass membrane protein</topology>
    </subcellularLocation>
    <subcellularLocation>
        <location evidence="1">Early endosome membrane</location>
    </subcellularLocation>
</comment>
<keyword evidence="6" id="KW-0862">Zinc</keyword>
<dbReference type="RefSeq" id="WP_036301243.1">
    <property type="nucleotide sequence ID" value="NZ_CP119108.1"/>
</dbReference>
<evidence type="ECO:0000313" key="14">
    <source>
        <dbReference type="Proteomes" id="UP001214553"/>
    </source>
</evidence>
<name>A0ABY8C0N9_9MICO</name>
<evidence type="ECO:0000256" key="10">
    <source>
        <dbReference type="ARBA" id="ARBA00023329"/>
    </source>
</evidence>
<evidence type="ECO:0000313" key="13">
    <source>
        <dbReference type="EMBL" id="WEG10019.1"/>
    </source>
</evidence>
<evidence type="ECO:0000256" key="6">
    <source>
        <dbReference type="ARBA" id="ARBA00022833"/>
    </source>
</evidence>
<reference evidence="13 14" key="1">
    <citation type="submission" date="2023-03" db="EMBL/GenBank/DDBJ databases">
        <title>Genome sequence of Microbacterium sp. KACC 23027.</title>
        <authorList>
            <person name="Kim S."/>
            <person name="Heo J."/>
            <person name="Kwon S.-W."/>
        </authorList>
    </citation>
    <scope>NUCLEOTIDE SEQUENCE [LARGE SCALE GENOMIC DNA]</scope>
    <source>
        <strain evidence="13 14">KACC 23027</strain>
    </source>
</reference>
<keyword evidence="9 11" id="KW-0472">Membrane</keyword>
<keyword evidence="8" id="KW-0770">Synapse</keyword>
<evidence type="ECO:0000256" key="5">
    <source>
        <dbReference type="ARBA" id="ARBA00022753"/>
    </source>
</evidence>
<proteinExistence type="inferred from homology"/>
<gene>
    <name evidence="13" type="ORF">PU630_05550</name>
</gene>
<dbReference type="PANTHER" id="PTHR31937:SF2">
    <property type="entry name" value="TRANSMEMBRANE PROTEIN 163"/>
    <property type="match status" value="1"/>
</dbReference>
<keyword evidence="14" id="KW-1185">Reference proteome</keyword>
<feature type="transmembrane region" description="Helical" evidence="11">
    <location>
        <begin position="110"/>
        <end position="132"/>
    </location>
</feature>
<dbReference type="Proteomes" id="UP001214553">
    <property type="component" value="Chromosome"/>
</dbReference>
<dbReference type="Gene3D" id="1.20.1510.10">
    <property type="entry name" value="Cation efflux protein transmembrane domain"/>
    <property type="match status" value="1"/>
</dbReference>
<feature type="domain" description="Cation efflux protein transmembrane" evidence="12">
    <location>
        <begin position="26"/>
        <end position="194"/>
    </location>
</feature>
<feature type="transmembrane region" description="Helical" evidence="11">
    <location>
        <begin position="80"/>
        <end position="104"/>
    </location>
</feature>
<feature type="transmembrane region" description="Helical" evidence="11">
    <location>
        <begin position="45"/>
        <end position="68"/>
    </location>
</feature>
<keyword evidence="4 11" id="KW-0812">Transmembrane</keyword>